<comment type="similarity">
    <text evidence="1 2">Belongs to the RTX toxin acyltransferase family.</text>
</comment>
<gene>
    <name evidence="3" type="primary">hlyC</name>
    <name evidence="3" type="ORF">HMPREF9371_2117</name>
</gene>
<accession>G4CKH7</accession>
<comment type="caution">
    <text evidence="3">The sequence shown here is derived from an EMBL/GenBank/DDBJ whole genome shotgun (WGS) entry which is preliminary data.</text>
</comment>
<protein>
    <recommendedName>
        <fullName evidence="2">RTX toxin-activating lysine-acyltransferase</fullName>
        <ecNumber evidence="2">2.3.1.-</ecNumber>
    </recommendedName>
</protein>
<dbReference type="InterPro" id="IPR003996">
    <property type="entry name" value="RTX_toxin-activating_protC_bac"/>
</dbReference>
<keyword evidence="2" id="KW-0204">Cytolysis</keyword>
<dbReference type="Proteomes" id="UP000003019">
    <property type="component" value="Unassembled WGS sequence"/>
</dbReference>
<evidence type="ECO:0000256" key="2">
    <source>
        <dbReference type="RuleBase" id="RU368102"/>
    </source>
</evidence>
<keyword evidence="2 3" id="KW-0012">Acyltransferase</keyword>
<dbReference type="GO" id="GO:0005737">
    <property type="term" value="C:cytoplasm"/>
    <property type="evidence" value="ECO:0007669"/>
    <property type="project" value="UniProtKB-SubCell"/>
</dbReference>
<evidence type="ECO:0000313" key="3">
    <source>
        <dbReference type="EMBL" id="EGY51653.1"/>
    </source>
</evidence>
<dbReference type="HOGENOM" id="CLU_116529_0_0_4"/>
<dbReference type="EMBL" id="AGAY01000073">
    <property type="protein sequence ID" value="EGY51653.1"/>
    <property type="molecule type" value="Genomic_DNA"/>
</dbReference>
<evidence type="ECO:0000313" key="4">
    <source>
        <dbReference type="Proteomes" id="UP000003019"/>
    </source>
</evidence>
<evidence type="ECO:0000256" key="1">
    <source>
        <dbReference type="ARBA" id="ARBA00005686"/>
    </source>
</evidence>
<dbReference type="EC" id="2.3.1.-" evidence="2"/>
<sequence>MMQFEGIDITAPAMFPHDSWNRAETLGAITWLWLRTSPYREAPLSELDKYVLPVLDNGQFALFTEQGRVFGYLSWAAFNQETEAQYLQSDNVLHIPANWQSGNRIWLIDWFAPFGDSLRMKTLARRYLFPRSQAHSLYHKTQHGKPKIMRFTGE</sequence>
<keyword evidence="4" id="KW-1185">Reference proteome</keyword>
<dbReference type="RefSeq" id="WP_009119803.1">
    <property type="nucleotide sequence ID" value="NZ_JH164926.1"/>
</dbReference>
<proteinExistence type="inferred from homology"/>
<dbReference type="Pfam" id="PF02794">
    <property type="entry name" value="HlyC"/>
    <property type="match status" value="1"/>
</dbReference>
<keyword evidence="2" id="KW-0963">Cytoplasm</keyword>
<comment type="subcellular location">
    <subcellularLocation>
        <location evidence="2">Cytoplasm</location>
    </subcellularLocation>
</comment>
<organism evidence="3 4">
    <name type="scientific">Neisseria shayeganii 871</name>
    <dbReference type="NCBI Taxonomy" id="1032488"/>
    <lineage>
        <taxon>Bacteria</taxon>
        <taxon>Pseudomonadati</taxon>
        <taxon>Pseudomonadota</taxon>
        <taxon>Betaproteobacteria</taxon>
        <taxon>Neisseriales</taxon>
        <taxon>Neisseriaceae</taxon>
        <taxon>Neisseria</taxon>
    </lineage>
</organism>
<reference evidence="3 4" key="1">
    <citation type="submission" date="2011-05" db="EMBL/GenBank/DDBJ databases">
        <authorList>
            <person name="Muzny D."/>
            <person name="Qin X."/>
            <person name="Deng J."/>
            <person name="Jiang H."/>
            <person name="Liu Y."/>
            <person name="Qu J."/>
            <person name="Song X.-Z."/>
            <person name="Zhang L."/>
            <person name="Thornton R."/>
            <person name="Coyle M."/>
            <person name="Francisco L."/>
            <person name="Jackson L."/>
            <person name="Javaid M."/>
            <person name="Korchina V."/>
            <person name="Kovar C."/>
            <person name="Mata R."/>
            <person name="Mathew T."/>
            <person name="Ngo R."/>
            <person name="Nguyen L."/>
            <person name="Nguyen N."/>
            <person name="Okwuonu G."/>
            <person name="Ongeri F."/>
            <person name="Pham C."/>
            <person name="Simmons D."/>
            <person name="Wilczek-Boney K."/>
            <person name="Hale W."/>
            <person name="Jakkamsetti A."/>
            <person name="Pham P."/>
            <person name="Ruth R."/>
            <person name="San Lucas F."/>
            <person name="Warren J."/>
            <person name="Zhang J."/>
            <person name="Zhao Z."/>
            <person name="Zhou C."/>
            <person name="Zhu D."/>
            <person name="Lee S."/>
            <person name="Bess C."/>
            <person name="Blankenburg K."/>
            <person name="Forbes L."/>
            <person name="Fu Q."/>
            <person name="Gubbala S."/>
            <person name="Hirani K."/>
            <person name="Jayaseelan J.C."/>
            <person name="Lara F."/>
            <person name="Munidasa M."/>
            <person name="Palculict T."/>
            <person name="Patil S."/>
            <person name="Pu L.-L."/>
            <person name="Saada N."/>
            <person name="Tang L."/>
            <person name="Weissenberger G."/>
            <person name="Zhu Y."/>
            <person name="Hemphill L."/>
            <person name="Shang Y."/>
            <person name="Youmans B."/>
            <person name="Ayvaz T."/>
            <person name="Ross M."/>
            <person name="Santibanez J."/>
            <person name="Aqrawi P."/>
            <person name="Gross S."/>
            <person name="Joshi V."/>
            <person name="Fowler G."/>
            <person name="Nazareth L."/>
            <person name="Reid J."/>
            <person name="Worley K."/>
            <person name="Petrosino J."/>
            <person name="Highlander S."/>
            <person name="Gibbs R."/>
        </authorList>
    </citation>
    <scope>NUCLEOTIDE SEQUENCE [LARGE SCALE GENOMIC DNA]</scope>
    <source>
        <strain evidence="3 4">871</strain>
    </source>
</reference>
<comment type="function">
    <text evidence="2">Involved in fatty acylation of protoxin at internal lysine residues, thereby converting it to the active toxin.</text>
</comment>
<dbReference type="GO" id="GO:0016746">
    <property type="term" value="F:acyltransferase activity"/>
    <property type="evidence" value="ECO:0007669"/>
    <property type="project" value="UniProtKB-UniRule"/>
</dbReference>
<dbReference type="AlphaFoldDB" id="G4CKH7"/>
<dbReference type="PRINTS" id="PR01489">
    <property type="entry name" value="RTXTOXINC"/>
</dbReference>
<keyword evidence="2 3" id="KW-0808">Transferase</keyword>
<dbReference type="STRING" id="1032488.HMPREF9371_2117"/>
<dbReference type="GO" id="GO:0031640">
    <property type="term" value="P:killing of cells of another organism"/>
    <property type="evidence" value="ECO:0007669"/>
    <property type="project" value="UniProtKB-KW"/>
</dbReference>
<name>G4CKH7_9NEIS</name>
<dbReference type="GO" id="GO:0009404">
    <property type="term" value="P:toxin metabolic process"/>
    <property type="evidence" value="ECO:0007669"/>
    <property type="project" value="UniProtKB-UniRule"/>
</dbReference>